<gene>
    <name evidence="2" type="ORF">OSIN01602_LOCUS8981</name>
</gene>
<dbReference type="AlphaFoldDB" id="A0A7S1ZF56"/>
<reference evidence="2" key="1">
    <citation type="submission" date="2021-01" db="EMBL/GenBank/DDBJ databases">
        <authorList>
            <person name="Corre E."/>
            <person name="Pelletier E."/>
            <person name="Niang G."/>
            <person name="Scheremetjew M."/>
            <person name="Finn R."/>
            <person name="Kale V."/>
            <person name="Holt S."/>
            <person name="Cochrane G."/>
            <person name="Meng A."/>
            <person name="Brown T."/>
            <person name="Cohen L."/>
        </authorList>
    </citation>
    <scope>NUCLEOTIDE SEQUENCE</scope>
    <source>
        <strain evidence="2">Grunow 1884</strain>
    </source>
</reference>
<organism evidence="2">
    <name type="scientific">Trieres chinensis</name>
    <name type="common">Marine centric diatom</name>
    <name type="synonym">Odontella sinensis</name>
    <dbReference type="NCBI Taxonomy" id="1514140"/>
    <lineage>
        <taxon>Eukaryota</taxon>
        <taxon>Sar</taxon>
        <taxon>Stramenopiles</taxon>
        <taxon>Ochrophyta</taxon>
        <taxon>Bacillariophyta</taxon>
        <taxon>Mediophyceae</taxon>
        <taxon>Biddulphiophycidae</taxon>
        <taxon>Eupodiscales</taxon>
        <taxon>Parodontellaceae</taxon>
        <taxon>Trieres</taxon>
    </lineage>
</organism>
<accession>A0A7S1ZF56</accession>
<feature type="compositionally biased region" description="Basic and acidic residues" evidence="1">
    <location>
        <begin position="9"/>
        <end position="20"/>
    </location>
</feature>
<proteinExistence type="predicted"/>
<protein>
    <submittedName>
        <fullName evidence="2">Uncharacterized protein</fullName>
    </submittedName>
</protein>
<sequence length="118" mass="12480">MLAVGAEEAEGKGRRGDKSPRTSRIAIWIAALADARAPAFRTDAGSKAAEEIRSAVGAAVRQAEAAAGLEDLLDRILPHLNELEDGKNKRGARPLARRNDGAQDGGFVPPYSVESLTF</sequence>
<dbReference type="EMBL" id="HBGO01015887">
    <property type="protein sequence ID" value="CAD9337116.1"/>
    <property type="molecule type" value="Transcribed_RNA"/>
</dbReference>
<feature type="region of interest" description="Disordered" evidence="1">
    <location>
        <begin position="1"/>
        <end position="21"/>
    </location>
</feature>
<evidence type="ECO:0000313" key="2">
    <source>
        <dbReference type="EMBL" id="CAD9337116.1"/>
    </source>
</evidence>
<evidence type="ECO:0000256" key="1">
    <source>
        <dbReference type="SAM" id="MobiDB-lite"/>
    </source>
</evidence>
<name>A0A7S1ZF56_TRICV</name>
<feature type="region of interest" description="Disordered" evidence="1">
    <location>
        <begin position="84"/>
        <end position="118"/>
    </location>
</feature>